<gene>
    <name evidence="1" type="ORF">LSAA_13275</name>
</gene>
<accession>A0A7R8D2I2</accession>
<dbReference type="Proteomes" id="UP000675881">
    <property type="component" value="Chromosome 7"/>
</dbReference>
<sequence length="173" mass="19914">MERFHRSLKLASVPDCSTRGTFFPSNVCLWLSHSTPLRNFRRPPSGIHWPLRVLLQSYVHPPPIIICVCKRQANKCGFVIYLPGDYYYSLNLGYKKDNVSKNCLKTAFLLDSGLEDFPHLEGRGLLPLRRSSFFQIIISNYMLCVCNDVALQRYVSSRSIITNVRCTCFVVYL</sequence>
<evidence type="ECO:0000313" key="2">
    <source>
        <dbReference type="Proteomes" id="UP000675881"/>
    </source>
</evidence>
<evidence type="ECO:0000313" key="1">
    <source>
        <dbReference type="EMBL" id="CAF3005836.1"/>
    </source>
</evidence>
<dbReference type="EMBL" id="HG994586">
    <property type="protein sequence ID" value="CAF3005836.1"/>
    <property type="molecule type" value="Genomic_DNA"/>
</dbReference>
<proteinExistence type="predicted"/>
<name>A0A7R8D2I2_LEPSM</name>
<protein>
    <submittedName>
        <fullName evidence="1">(salmon louse) hypothetical protein</fullName>
    </submittedName>
</protein>
<reference evidence="1" key="1">
    <citation type="submission" date="2021-02" db="EMBL/GenBank/DDBJ databases">
        <authorList>
            <person name="Bekaert M."/>
        </authorList>
    </citation>
    <scope>NUCLEOTIDE SEQUENCE</scope>
    <source>
        <strain evidence="1">IoA-00</strain>
    </source>
</reference>
<keyword evidence="2" id="KW-1185">Reference proteome</keyword>
<dbReference type="AlphaFoldDB" id="A0A7R8D2I2"/>
<organism evidence="1 2">
    <name type="scientific">Lepeophtheirus salmonis</name>
    <name type="common">Salmon louse</name>
    <name type="synonym">Caligus salmonis</name>
    <dbReference type="NCBI Taxonomy" id="72036"/>
    <lineage>
        <taxon>Eukaryota</taxon>
        <taxon>Metazoa</taxon>
        <taxon>Ecdysozoa</taxon>
        <taxon>Arthropoda</taxon>
        <taxon>Crustacea</taxon>
        <taxon>Multicrustacea</taxon>
        <taxon>Hexanauplia</taxon>
        <taxon>Copepoda</taxon>
        <taxon>Siphonostomatoida</taxon>
        <taxon>Caligidae</taxon>
        <taxon>Lepeophtheirus</taxon>
    </lineage>
</organism>